<evidence type="ECO:0000256" key="12">
    <source>
        <dbReference type="ARBA" id="ARBA00034808"/>
    </source>
</evidence>
<dbReference type="InterPro" id="IPR014017">
    <property type="entry name" value="DNA_helicase_UvrD-like_C"/>
</dbReference>
<keyword evidence="6" id="KW-0269">Exonuclease</keyword>
<evidence type="ECO:0000256" key="11">
    <source>
        <dbReference type="ARBA" id="ARBA00034617"/>
    </source>
</evidence>
<evidence type="ECO:0000313" key="18">
    <source>
        <dbReference type="Proteomes" id="UP000657177"/>
    </source>
</evidence>
<dbReference type="InterPro" id="IPR000212">
    <property type="entry name" value="DNA_helicase_UvrD/REP"/>
</dbReference>
<evidence type="ECO:0000256" key="5">
    <source>
        <dbReference type="ARBA" id="ARBA00022806"/>
    </source>
</evidence>
<dbReference type="Pfam" id="PF12705">
    <property type="entry name" value="PDDEXK_1"/>
    <property type="match status" value="1"/>
</dbReference>
<organism evidence="17 18">
    <name type="scientific">Capillibacterium thermochitinicola</name>
    <dbReference type="NCBI Taxonomy" id="2699427"/>
    <lineage>
        <taxon>Bacteria</taxon>
        <taxon>Bacillati</taxon>
        <taxon>Bacillota</taxon>
        <taxon>Capillibacterium</taxon>
    </lineage>
</organism>
<proteinExistence type="predicted"/>
<dbReference type="GO" id="GO:0005524">
    <property type="term" value="F:ATP binding"/>
    <property type="evidence" value="ECO:0007669"/>
    <property type="project" value="UniProtKB-UniRule"/>
</dbReference>
<dbReference type="GO" id="GO:0004527">
    <property type="term" value="F:exonuclease activity"/>
    <property type="evidence" value="ECO:0007669"/>
    <property type="project" value="UniProtKB-KW"/>
</dbReference>
<dbReference type="Pfam" id="PF00580">
    <property type="entry name" value="UvrD-helicase"/>
    <property type="match status" value="1"/>
</dbReference>
<dbReference type="Gene3D" id="3.40.50.300">
    <property type="entry name" value="P-loop containing nucleotide triphosphate hydrolases"/>
    <property type="match status" value="4"/>
</dbReference>
<gene>
    <name evidence="17" type="ORF">G5B42_08635</name>
</gene>
<comment type="caution">
    <text evidence="17">The sequence shown here is derived from an EMBL/GenBank/DDBJ whole genome shotgun (WGS) entry which is preliminary data.</text>
</comment>
<evidence type="ECO:0000256" key="7">
    <source>
        <dbReference type="ARBA" id="ARBA00022840"/>
    </source>
</evidence>
<keyword evidence="18" id="KW-1185">Reference proteome</keyword>
<protein>
    <recommendedName>
        <fullName evidence="12">DNA 3'-5' helicase</fullName>
        <ecNumber evidence="12">5.6.2.4</ecNumber>
    </recommendedName>
</protein>
<evidence type="ECO:0000313" key="17">
    <source>
        <dbReference type="EMBL" id="MBA2133602.1"/>
    </source>
</evidence>
<keyword evidence="8" id="KW-0238">DNA-binding</keyword>
<dbReference type="EMBL" id="JAAKDE010000016">
    <property type="protein sequence ID" value="MBA2133602.1"/>
    <property type="molecule type" value="Genomic_DNA"/>
</dbReference>
<dbReference type="EC" id="5.6.2.4" evidence="12"/>
<dbReference type="Gene3D" id="1.10.486.10">
    <property type="entry name" value="PCRA, domain 4"/>
    <property type="match status" value="1"/>
</dbReference>
<evidence type="ECO:0000256" key="13">
    <source>
        <dbReference type="ARBA" id="ARBA00048988"/>
    </source>
</evidence>
<keyword evidence="3" id="KW-0227">DNA damage</keyword>
<dbReference type="CDD" id="cd17932">
    <property type="entry name" value="DEXQc_UvrD"/>
    <property type="match status" value="2"/>
</dbReference>
<dbReference type="Gene3D" id="3.90.320.10">
    <property type="match status" value="1"/>
</dbReference>
<dbReference type="AlphaFoldDB" id="A0A8J6HY08"/>
<name>A0A8J6HY08_9FIRM</name>
<dbReference type="RefSeq" id="WP_181340070.1">
    <property type="nucleotide sequence ID" value="NZ_JAAKDE010000016.1"/>
</dbReference>
<dbReference type="PROSITE" id="PS51217">
    <property type="entry name" value="UVRD_HELICASE_CTER"/>
    <property type="match status" value="1"/>
</dbReference>
<dbReference type="GO" id="GO:0005829">
    <property type="term" value="C:cytosol"/>
    <property type="evidence" value="ECO:0007669"/>
    <property type="project" value="TreeGrafter"/>
</dbReference>
<keyword evidence="9" id="KW-0234">DNA repair</keyword>
<evidence type="ECO:0000259" key="16">
    <source>
        <dbReference type="PROSITE" id="PS51217"/>
    </source>
</evidence>
<dbReference type="PANTHER" id="PTHR11070">
    <property type="entry name" value="UVRD / RECB / PCRA DNA HELICASE FAMILY MEMBER"/>
    <property type="match status" value="1"/>
</dbReference>
<evidence type="ECO:0000256" key="6">
    <source>
        <dbReference type="ARBA" id="ARBA00022839"/>
    </source>
</evidence>
<dbReference type="GO" id="GO:0003677">
    <property type="term" value="F:DNA binding"/>
    <property type="evidence" value="ECO:0007669"/>
    <property type="project" value="UniProtKB-KW"/>
</dbReference>
<dbReference type="GO" id="GO:0033202">
    <property type="term" value="C:DNA helicase complex"/>
    <property type="evidence" value="ECO:0007669"/>
    <property type="project" value="TreeGrafter"/>
</dbReference>
<evidence type="ECO:0000256" key="10">
    <source>
        <dbReference type="ARBA" id="ARBA00023235"/>
    </source>
</evidence>
<reference evidence="17" key="1">
    <citation type="submission" date="2020-06" db="EMBL/GenBank/DDBJ databases">
        <title>Novel chitinolytic bacterium.</title>
        <authorList>
            <person name="Ungkulpasvich U."/>
            <person name="Kosugi A."/>
            <person name="Uke A."/>
        </authorList>
    </citation>
    <scope>NUCLEOTIDE SEQUENCE</scope>
    <source>
        <strain evidence="17">UUS1-1</strain>
    </source>
</reference>
<evidence type="ECO:0000256" key="4">
    <source>
        <dbReference type="ARBA" id="ARBA00022801"/>
    </source>
</evidence>
<dbReference type="InterPro" id="IPR011335">
    <property type="entry name" value="Restrct_endonuc-II-like"/>
</dbReference>
<dbReference type="Pfam" id="PF13361">
    <property type="entry name" value="UvrD_C"/>
    <property type="match status" value="2"/>
</dbReference>
<keyword evidence="4 14" id="KW-0378">Hydrolase</keyword>
<sequence>MQLNEEQRRAVEDFSTDLLVMAGAGTGKTRVLTQKYLHLLQTRRCEVPQIVAVTFTNKAAAEMRDRIRKAMVAIYHQSTGAEREYWSRQVELLEAAAKITTIHGLCLGLLKQHPVEAGIDPQGKILDEGEEYLFKTKAAKTALSALLAADDDGFNLSVVLALGTHFFLEQLPALYSTLKEAGVEVEKLAPSAPEGEFDRKLAAAKKDLTSALFHLQQQAGTVRLTPRAQELLTTLFAQWPAYREALAKTDRLDETGAKILAELVGFLPKNLNKQLRSAIDTVHDQVEAVRKALASREAAAQKPVILAFLRLFDQEYSRLKQMEGKLDFTDQLFLVREMLRTHPAIAQEYQKRFAYFMVDEFQDTNSLQWEIIQLLCGEGHREGRLFLVGDLKQSIYRFRGAEVEIMTALANAKREGDGQVLVLAKNYRTKATIAAVINHLCRTVFASEGFPYHPLVPAGEEETRETGVEILLADEDEPALLAARIKQLVEEGTLQVRNGKISRAAQYGDVALLFRTKTRIKAYEDAFRAQGIPYQVTAGVGFYARQEIQDQLNLLRLVECPDDALALAGVLRSPFCQVSDRGLFWLAHPDGLTKGFWAGEEAAAYPREIPAPERQRLARFRQFLAALGQNAHLLTIPEILRAAWSETGYLATVAALPEGERCLANLEKLILRAEDFAAKGYSGLRDFVAFFRHLSTLEVREGEATVPQGEGNFVQMMTVHAAKGLEFPVVVLPELDREFNLSARTTVAYHKEYGLVHKIKDPSGSWLETEATAQLKAVEKRAEISELKRLFYVGLTRARDYLLLSATVKEVKAKSIDEGCSWLDWLALVWPGLTTAEEGLHLLADHPVKLTRSVPVAVQAGLALDQQRAQTEEIAATLELPVTAQKMTTRRLSLTPLLTFQECPRRFYWQHRLGSDPTTVPVPPGSPGEKVVTNYSLLLGEVFHRLISGPALNKAEAESALAGWFHALPAEERQAAFTQVNLMYQNYLASPFLPETGVRVENELPFVLALQNVIIKGVIDRILFYPDGRIVVVDFKTNRRLPPPGKIRDRYYFQVYLYALAIRDIYRRLPDEGWIYFVRPNLKLPCPLTEKNLGATEEQILKTVEYITTHDDPADYPPGEDCEFCPFTPWCKEAVSSSW</sequence>
<dbReference type="InterPro" id="IPR011604">
    <property type="entry name" value="PDDEXK-like_dom_sf"/>
</dbReference>
<dbReference type="Proteomes" id="UP000657177">
    <property type="component" value="Unassembled WGS sequence"/>
</dbReference>
<evidence type="ECO:0000256" key="14">
    <source>
        <dbReference type="PROSITE-ProRule" id="PRU00560"/>
    </source>
</evidence>
<dbReference type="GO" id="GO:0043138">
    <property type="term" value="F:3'-5' DNA helicase activity"/>
    <property type="evidence" value="ECO:0007669"/>
    <property type="project" value="UniProtKB-EC"/>
</dbReference>
<keyword evidence="7 14" id="KW-0067">ATP-binding</keyword>
<dbReference type="SUPFAM" id="SSF52540">
    <property type="entry name" value="P-loop containing nucleoside triphosphate hydrolases"/>
    <property type="match status" value="1"/>
</dbReference>
<dbReference type="InterPro" id="IPR038726">
    <property type="entry name" value="PDDEXK_AddAB-type"/>
</dbReference>
<dbReference type="GO" id="GO:0000725">
    <property type="term" value="P:recombinational repair"/>
    <property type="evidence" value="ECO:0007669"/>
    <property type="project" value="TreeGrafter"/>
</dbReference>
<evidence type="ECO:0000256" key="3">
    <source>
        <dbReference type="ARBA" id="ARBA00022763"/>
    </source>
</evidence>
<dbReference type="InterPro" id="IPR027417">
    <property type="entry name" value="P-loop_NTPase"/>
</dbReference>
<dbReference type="SUPFAM" id="SSF52980">
    <property type="entry name" value="Restriction endonuclease-like"/>
    <property type="match status" value="1"/>
</dbReference>
<feature type="domain" description="UvrD-like helicase C-terminal" evidence="16">
    <location>
        <begin position="431"/>
        <end position="724"/>
    </location>
</feature>
<evidence type="ECO:0000256" key="1">
    <source>
        <dbReference type="ARBA" id="ARBA00022722"/>
    </source>
</evidence>
<keyword evidence="2 14" id="KW-0547">Nucleotide-binding</keyword>
<evidence type="ECO:0000256" key="2">
    <source>
        <dbReference type="ARBA" id="ARBA00022741"/>
    </source>
</evidence>
<keyword evidence="1" id="KW-0540">Nuclease</keyword>
<evidence type="ECO:0000256" key="8">
    <source>
        <dbReference type="ARBA" id="ARBA00023125"/>
    </source>
</evidence>
<evidence type="ECO:0000256" key="9">
    <source>
        <dbReference type="ARBA" id="ARBA00023204"/>
    </source>
</evidence>
<dbReference type="PANTHER" id="PTHR11070:SF48">
    <property type="entry name" value="ATP-DEPENDENT HELICASE_NUCLEASE SUBUNIT A"/>
    <property type="match status" value="1"/>
</dbReference>
<feature type="domain" description="UvrD-like helicase ATP-binding" evidence="15">
    <location>
        <begin position="1"/>
        <end position="430"/>
    </location>
</feature>
<feature type="binding site" evidence="14">
    <location>
        <begin position="22"/>
        <end position="29"/>
    </location>
    <ligand>
        <name>ATP</name>
        <dbReference type="ChEBI" id="CHEBI:30616"/>
    </ligand>
</feature>
<comment type="catalytic activity">
    <reaction evidence="13">
        <text>ATP + H2O = ADP + phosphate + H(+)</text>
        <dbReference type="Rhea" id="RHEA:13065"/>
        <dbReference type="ChEBI" id="CHEBI:15377"/>
        <dbReference type="ChEBI" id="CHEBI:15378"/>
        <dbReference type="ChEBI" id="CHEBI:30616"/>
        <dbReference type="ChEBI" id="CHEBI:43474"/>
        <dbReference type="ChEBI" id="CHEBI:456216"/>
        <dbReference type="EC" id="5.6.2.4"/>
    </reaction>
</comment>
<dbReference type="InterPro" id="IPR014016">
    <property type="entry name" value="UvrD-like_ATP-bd"/>
</dbReference>
<keyword evidence="5 14" id="KW-0347">Helicase</keyword>
<dbReference type="PROSITE" id="PS51198">
    <property type="entry name" value="UVRD_HELICASE_ATP_BIND"/>
    <property type="match status" value="1"/>
</dbReference>
<evidence type="ECO:0000259" key="15">
    <source>
        <dbReference type="PROSITE" id="PS51198"/>
    </source>
</evidence>
<comment type="catalytic activity">
    <reaction evidence="11">
        <text>Couples ATP hydrolysis with the unwinding of duplex DNA by translocating in the 3'-5' direction.</text>
        <dbReference type="EC" id="5.6.2.4"/>
    </reaction>
</comment>
<accession>A0A8J6HY08</accession>
<keyword evidence="10" id="KW-0413">Isomerase</keyword>